<evidence type="ECO:0000313" key="1">
    <source>
        <dbReference type="EMBL" id="GAA2112237.1"/>
    </source>
</evidence>
<dbReference type="InterPro" id="IPR009351">
    <property type="entry name" value="AlkZ-like"/>
</dbReference>
<protein>
    <submittedName>
        <fullName evidence="1">Crosslink repair DNA glycosylase YcaQ family protein</fullName>
    </submittedName>
</protein>
<organism evidence="1 2">
    <name type="scientific">Nocardioides furvisabuli</name>
    <dbReference type="NCBI Taxonomy" id="375542"/>
    <lineage>
        <taxon>Bacteria</taxon>
        <taxon>Bacillati</taxon>
        <taxon>Actinomycetota</taxon>
        <taxon>Actinomycetes</taxon>
        <taxon>Propionibacteriales</taxon>
        <taxon>Nocardioidaceae</taxon>
        <taxon>Nocardioides</taxon>
    </lineage>
</organism>
<dbReference type="PANTHER" id="PTHR38479:SF2">
    <property type="entry name" value="WINGED HELIX DNA-BINDING DOMAIN-CONTAINING PROTEIN"/>
    <property type="match status" value="1"/>
</dbReference>
<evidence type="ECO:0000313" key="2">
    <source>
        <dbReference type="Proteomes" id="UP001501161"/>
    </source>
</evidence>
<proteinExistence type="predicted"/>
<gene>
    <name evidence="1" type="ORF">GCM10009726_28830</name>
</gene>
<dbReference type="EMBL" id="BAAAMQ010000015">
    <property type="protein sequence ID" value="GAA2112237.1"/>
    <property type="molecule type" value="Genomic_DNA"/>
</dbReference>
<dbReference type="Pfam" id="PF06224">
    <property type="entry name" value="AlkZ-like"/>
    <property type="match status" value="1"/>
</dbReference>
<dbReference type="Proteomes" id="UP001501161">
    <property type="component" value="Unassembled WGS sequence"/>
</dbReference>
<dbReference type="PANTHER" id="PTHR38479">
    <property type="entry name" value="LMO0824 PROTEIN"/>
    <property type="match status" value="1"/>
</dbReference>
<reference evidence="2" key="1">
    <citation type="journal article" date="2019" name="Int. J. Syst. Evol. Microbiol.">
        <title>The Global Catalogue of Microorganisms (GCM) 10K type strain sequencing project: providing services to taxonomists for standard genome sequencing and annotation.</title>
        <authorList>
            <consortium name="The Broad Institute Genomics Platform"/>
            <consortium name="The Broad Institute Genome Sequencing Center for Infectious Disease"/>
            <person name="Wu L."/>
            <person name="Ma J."/>
        </authorList>
    </citation>
    <scope>NUCLEOTIDE SEQUENCE [LARGE SCALE GENOMIC DNA]</scope>
    <source>
        <strain evidence="2">JCM 13813</strain>
    </source>
</reference>
<name>A0ABP5J789_9ACTN</name>
<dbReference type="RefSeq" id="WP_231252115.1">
    <property type="nucleotide sequence ID" value="NZ_BAAAMQ010000015.1"/>
</dbReference>
<accession>A0ABP5J789</accession>
<sequence>MADTWEELASATLARQFPGPGPTTGVAEQLARIGPVQSQTARSPYLALAARFPGTSRAEVTEAYESGAVVRGSTIRGTVHTTTPQAYAVLGAATRVGQRTSWQRMLRLEHGTVEGLWQATEDFASTWRSPDDLRDHLHRWLVEHEGRDVVTGGPGGRYLAFGHGGLVRRPLNGDWAGQGAPEYRTLSGSTDASVGDVVELHLRSHGPASRHDLAWWSGMGLRVVDELVADLDARVGLGRVEGPDGRTYLDVPDPPTPRALDGVRLLPEFDALMCAYEPAGRERFAEPAHLRRLWSASNGLVLPPLLVDGRITGWWRASGSARHRPLEVVWFAGTRRPRTAELDEPVAALEAALGITITDLSLTRETV</sequence>
<comment type="caution">
    <text evidence="1">The sequence shown here is derived from an EMBL/GenBank/DDBJ whole genome shotgun (WGS) entry which is preliminary data.</text>
</comment>
<keyword evidence="2" id="KW-1185">Reference proteome</keyword>